<accession>A0A0N0RRE7</accession>
<dbReference type="PANTHER" id="PTHR30136:SF35">
    <property type="entry name" value="HTH-TYPE TRANSCRIPTIONAL REGULATOR RV1719"/>
    <property type="match status" value="1"/>
</dbReference>
<feature type="domain" description="HTH iclR-type" evidence="1">
    <location>
        <begin position="11"/>
        <end position="73"/>
    </location>
</feature>
<dbReference type="GO" id="GO:0003677">
    <property type="term" value="F:DNA binding"/>
    <property type="evidence" value="ECO:0007669"/>
    <property type="project" value="InterPro"/>
</dbReference>
<gene>
    <name evidence="2" type="ORF">XI38_09480</name>
</gene>
<proteinExistence type="predicted"/>
<dbReference type="Pfam" id="PF09339">
    <property type="entry name" value="HTH_IclR"/>
    <property type="match status" value="1"/>
</dbReference>
<protein>
    <recommendedName>
        <fullName evidence="1">HTH iclR-type domain-containing protein</fullName>
    </recommendedName>
</protein>
<dbReference type="GO" id="GO:0003700">
    <property type="term" value="F:DNA-binding transcription factor activity"/>
    <property type="evidence" value="ECO:0007669"/>
    <property type="project" value="TreeGrafter"/>
</dbReference>
<dbReference type="InterPro" id="IPR050707">
    <property type="entry name" value="HTH_MetabolicPath_Reg"/>
</dbReference>
<dbReference type="Proteomes" id="UP000037737">
    <property type="component" value="Unassembled WGS sequence"/>
</dbReference>
<name>A0A0N0RRE7_9MICO</name>
<dbReference type="InterPro" id="IPR036390">
    <property type="entry name" value="WH_DNA-bd_sf"/>
</dbReference>
<dbReference type="Gene3D" id="1.10.10.10">
    <property type="entry name" value="Winged helix-like DNA-binding domain superfamily/Winged helix DNA-binding domain"/>
    <property type="match status" value="1"/>
</dbReference>
<organism evidence="2 3">
    <name type="scientific">Microbacterium aurantiacum</name>
    <dbReference type="NCBI Taxonomy" id="162393"/>
    <lineage>
        <taxon>Bacteria</taxon>
        <taxon>Bacillati</taxon>
        <taxon>Actinomycetota</taxon>
        <taxon>Actinomycetes</taxon>
        <taxon>Micrococcales</taxon>
        <taxon>Microbacteriaceae</taxon>
        <taxon>Microbacterium</taxon>
    </lineage>
</organism>
<evidence type="ECO:0000313" key="3">
    <source>
        <dbReference type="Proteomes" id="UP000037737"/>
    </source>
</evidence>
<dbReference type="KEGG" id="mcw:A8L33_14800"/>
<dbReference type="PANTHER" id="PTHR30136">
    <property type="entry name" value="HELIX-TURN-HELIX TRANSCRIPTIONAL REGULATOR, ICLR FAMILY"/>
    <property type="match status" value="1"/>
</dbReference>
<dbReference type="GO" id="GO:0045892">
    <property type="term" value="P:negative regulation of DNA-templated transcription"/>
    <property type="evidence" value="ECO:0007669"/>
    <property type="project" value="TreeGrafter"/>
</dbReference>
<evidence type="ECO:0000259" key="1">
    <source>
        <dbReference type="PROSITE" id="PS51077"/>
    </source>
</evidence>
<comment type="caution">
    <text evidence="2">The sequence shown here is derived from an EMBL/GenBank/DDBJ whole genome shotgun (WGS) entry which is preliminary data.</text>
</comment>
<dbReference type="EMBL" id="LAVO01000009">
    <property type="protein sequence ID" value="KOS10679.1"/>
    <property type="molecule type" value="Genomic_DNA"/>
</dbReference>
<keyword evidence="3" id="KW-1185">Reference proteome</keyword>
<dbReference type="OrthoDB" id="5242615at2"/>
<dbReference type="PROSITE" id="PS51077">
    <property type="entry name" value="HTH_ICLR"/>
    <property type="match status" value="1"/>
</dbReference>
<reference evidence="2" key="1">
    <citation type="submission" date="2015-04" db="EMBL/GenBank/DDBJ databases">
        <title>Complete genome sequence of Microbacterium chocolatum SIT 101, a bacterium enantioselectively hydrolyzing mesomeric diesters.</title>
        <authorList>
            <person name="Li X."/>
            <person name="Xu Y."/>
        </authorList>
    </citation>
    <scope>NUCLEOTIDE SEQUENCE [LARGE SCALE GENOMIC DNA]</scope>
    <source>
        <strain evidence="2">SIT 101</strain>
    </source>
</reference>
<dbReference type="AlphaFoldDB" id="A0A0N0RRE7"/>
<dbReference type="InterPro" id="IPR005471">
    <property type="entry name" value="Tscrpt_reg_IclR_N"/>
</dbReference>
<sequence>MSAAAVERLPERGLGLALDILEQVARSDGGLSAAEIARHVRAARATVYRVVNALARDGYLMRPDDVSGFVLGPRARDLADAMDESRLRVLPRPLTEDV</sequence>
<evidence type="ECO:0000313" key="2">
    <source>
        <dbReference type="EMBL" id="KOS10679.1"/>
    </source>
</evidence>
<dbReference type="InterPro" id="IPR036388">
    <property type="entry name" value="WH-like_DNA-bd_sf"/>
</dbReference>
<dbReference type="SUPFAM" id="SSF46785">
    <property type="entry name" value="Winged helix' DNA-binding domain"/>
    <property type="match status" value="1"/>
</dbReference>
<dbReference type="PATRIC" id="fig|84292.3.peg.1937"/>